<comment type="similarity">
    <text evidence="1">Belongs to the opacity porin family.</text>
</comment>
<sequence>MKKLLTVLICAGILGMAGVTHAQTQKGNLMIGSQLANIGGVFQNNSNEFDFSITPSIAYFIHDNLALGGMLNLGLEAPKGAPTTFTYGIGPWARYYFATPEELDFSKHAAFFLDGFVGFQGENHSKGGGSTNGLGIKVGPGVSYFITPNVALDAALDYNVVIGFGNATTVNRLAINLGFQIFLPTGKLKERYHEETNQ</sequence>
<gene>
    <name evidence="4" type="ORF">GCM10023143_05870</name>
</gene>
<dbReference type="EMBL" id="BAABFN010000001">
    <property type="protein sequence ID" value="GAA4303000.1"/>
    <property type="molecule type" value="Genomic_DNA"/>
</dbReference>
<dbReference type="Proteomes" id="UP001501207">
    <property type="component" value="Unassembled WGS sequence"/>
</dbReference>
<dbReference type="InterPro" id="IPR011250">
    <property type="entry name" value="OMP/PagP_B-barrel"/>
</dbReference>
<dbReference type="SUPFAM" id="SSF56925">
    <property type="entry name" value="OMPA-like"/>
    <property type="match status" value="1"/>
</dbReference>
<comment type="caution">
    <text evidence="4">The sequence shown here is derived from an EMBL/GenBank/DDBJ whole genome shotgun (WGS) entry which is preliminary data.</text>
</comment>
<keyword evidence="2" id="KW-0732">Signal</keyword>
<evidence type="ECO:0000313" key="5">
    <source>
        <dbReference type="Proteomes" id="UP001501207"/>
    </source>
</evidence>
<accession>A0ABP8FG89</accession>
<dbReference type="RefSeq" id="WP_344975072.1">
    <property type="nucleotide sequence ID" value="NZ_BAABFN010000001.1"/>
</dbReference>
<dbReference type="Gene3D" id="2.40.160.20">
    <property type="match status" value="1"/>
</dbReference>
<feature type="chain" id="PRO_5045676573" description="Porin opacity type domain-containing protein" evidence="2">
    <location>
        <begin position="23"/>
        <end position="198"/>
    </location>
</feature>
<reference evidence="5" key="1">
    <citation type="journal article" date="2019" name="Int. J. Syst. Evol. Microbiol.">
        <title>The Global Catalogue of Microorganisms (GCM) 10K type strain sequencing project: providing services to taxonomists for standard genome sequencing and annotation.</title>
        <authorList>
            <consortium name="The Broad Institute Genomics Platform"/>
            <consortium name="The Broad Institute Genome Sequencing Center for Infectious Disease"/>
            <person name="Wu L."/>
            <person name="Ma J."/>
        </authorList>
    </citation>
    <scope>NUCLEOTIDE SEQUENCE [LARGE SCALE GENOMIC DNA]</scope>
    <source>
        <strain evidence="5">JCM 17664</strain>
    </source>
</reference>
<protein>
    <recommendedName>
        <fullName evidence="3">Porin opacity type domain-containing protein</fullName>
    </recommendedName>
</protein>
<dbReference type="InterPro" id="IPR003394">
    <property type="entry name" value="Porin_opacity"/>
</dbReference>
<name>A0ABP8FG89_9BACT</name>
<feature type="domain" description="Porin opacity type" evidence="3">
    <location>
        <begin position="129"/>
        <end position="180"/>
    </location>
</feature>
<evidence type="ECO:0000256" key="1">
    <source>
        <dbReference type="ARBA" id="ARBA00009830"/>
    </source>
</evidence>
<evidence type="ECO:0000259" key="3">
    <source>
        <dbReference type="Pfam" id="PF02462"/>
    </source>
</evidence>
<feature type="signal peptide" evidence="2">
    <location>
        <begin position="1"/>
        <end position="22"/>
    </location>
</feature>
<dbReference type="Pfam" id="PF02462">
    <property type="entry name" value="Opacity"/>
    <property type="match status" value="1"/>
</dbReference>
<proteinExistence type="inferred from homology"/>
<evidence type="ECO:0000256" key="2">
    <source>
        <dbReference type="SAM" id="SignalP"/>
    </source>
</evidence>
<evidence type="ECO:0000313" key="4">
    <source>
        <dbReference type="EMBL" id="GAA4303000.1"/>
    </source>
</evidence>
<organism evidence="4 5">
    <name type="scientific">Compostibacter hankyongensis</name>
    <dbReference type="NCBI Taxonomy" id="1007089"/>
    <lineage>
        <taxon>Bacteria</taxon>
        <taxon>Pseudomonadati</taxon>
        <taxon>Bacteroidota</taxon>
        <taxon>Chitinophagia</taxon>
        <taxon>Chitinophagales</taxon>
        <taxon>Chitinophagaceae</taxon>
        <taxon>Compostibacter</taxon>
    </lineage>
</organism>
<keyword evidence="5" id="KW-1185">Reference proteome</keyword>